<keyword evidence="1" id="KW-0472">Membrane</keyword>
<evidence type="ECO:0000313" key="2">
    <source>
        <dbReference type="EMBL" id="HAR51234.1"/>
    </source>
</evidence>
<dbReference type="AlphaFoldDB" id="A0A348W9M2"/>
<gene>
    <name evidence="2" type="ORF">DCS45_05060</name>
</gene>
<evidence type="ECO:0000313" key="3">
    <source>
        <dbReference type="Proteomes" id="UP000264719"/>
    </source>
</evidence>
<keyword evidence="1" id="KW-1133">Transmembrane helix</keyword>
<feature type="transmembrane region" description="Helical" evidence="1">
    <location>
        <begin position="38"/>
        <end position="57"/>
    </location>
</feature>
<evidence type="ECO:0000256" key="1">
    <source>
        <dbReference type="SAM" id="Phobius"/>
    </source>
</evidence>
<comment type="caution">
    <text evidence="2">The sequence shown here is derived from an EMBL/GenBank/DDBJ whole genome shotgun (WGS) entry which is preliminary data.</text>
</comment>
<sequence>MTGTLVFDPLLPIWLIATLGVLLGAGLVLALWRGLSGWGLRALAGTVVLAALMGPVYQQEDRQPLSDIVLMLEDDSASQSLGSRQ</sequence>
<dbReference type="Proteomes" id="UP000264719">
    <property type="component" value="Unassembled WGS sequence"/>
</dbReference>
<accession>A0A348W9M2</accession>
<reference evidence="2 3" key="1">
    <citation type="journal article" date="2018" name="Nat. Biotechnol.">
        <title>A standardized bacterial taxonomy based on genome phylogeny substantially revises the tree of life.</title>
        <authorList>
            <person name="Parks D.H."/>
            <person name="Chuvochina M."/>
            <person name="Waite D.W."/>
            <person name="Rinke C."/>
            <person name="Skarshewski A."/>
            <person name="Chaumeil P.A."/>
            <person name="Hugenholtz P."/>
        </authorList>
    </citation>
    <scope>NUCLEOTIDE SEQUENCE [LARGE SCALE GENOMIC DNA]</scope>
    <source>
        <strain evidence="2">UBA9169</strain>
    </source>
</reference>
<feature type="transmembrane region" description="Helical" evidence="1">
    <location>
        <begin position="12"/>
        <end position="31"/>
    </location>
</feature>
<protein>
    <submittedName>
        <fullName evidence="2">Uncharacterized protein</fullName>
    </submittedName>
</protein>
<name>A0A348W9M2_9RHOB</name>
<organism evidence="2 3">
    <name type="scientific">Roseovarius nubinhibens</name>
    <dbReference type="NCBI Taxonomy" id="314263"/>
    <lineage>
        <taxon>Bacteria</taxon>
        <taxon>Pseudomonadati</taxon>
        <taxon>Pseudomonadota</taxon>
        <taxon>Alphaproteobacteria</taxon>
        <taxon>Rhodobacterales</taxon>
        <taxon>Roseobacteraceae</taxon>
        <taxon>Roseovarius</taxon>
    </lineage>
</organism>
<dbReference type="EMBL" id="DMVW01000049">
    <property type="protein sequence ID" value="HAR51234.1"/>
    <property type="molecule type" value="Genomic_DNA"/>
</dbReference>
<feature type="non-terminal residue" evidence="2">
    <location>
        <position position="85"/>
    </location>
</feature>
<keyword evidence="1" id="KW-0812">Transmembrane</keyword>
<proteinExistence type="predicted"/>